<evidence type="ECO:0000256" key="1">
    <source>
        <dbReference type="ARBA" id="ARBA00004776"/>
    </source>
</evidence>
<evidence type="ECO:0000313" key="7">
    <source>
        <dbReference type="EMBL" id="GAA4390594.1"/>
    </source>
</evidence>
<dbReference type="Proteomes" id="UP001500642">
    <property type="component" value="Unassembled WGS sequence"/>
</dbReference>
<keyword evidence="3" id="KW-0328">Glycosyltransferase</keyword>
<dbReference type="PANTHER" id="PTHR43179">
    <property type="entry name" value="RHAMNOSYLTRANSFERASE WBBL"/>
    <property type="match status" value="1"/>
</dbReference>
<dbReference type="PANTHER" id="PTHR43179:SF12">
    <property type="entry name" value="GALACTOFURANOSYLTRANSFERASE GLFT2"/>
    <property type="match status" value="1"/>
</dbReference>
<keyword evidence="8" id="KW-1185">Reference proteome</keyword>
<comment type="pathway">
    <text evidence="1">Cell wall biogenesis; cell wall polysaccharide biosynthesis.</text>
</comment>
<dbReference type="Pfam" id="PF00535">
    <property type="entry name" value="Glycos_transf_2"/>
    <property type="match status" value="1"/>
</dbReference>
<evidence type="ECO:0000256" key="4">
    <source>
        <dbReference type="ARBA" id="ARBA00022679"/>
    </source>
</evidence>
<sequence>MSKDQPLVSVVIPYYENPSGLAQVLDGIAAQTYSGEIEVIVADDGSQTPPEVPAHVRVVRQEDRGFRAAAARNLGAAEASGVVLAFLDGDTIPEPGYLDAVVARLRAEPRVLVVGSRRHLVTGEDGAVRDLGEPAWLRDAWGYTDDLRAVDDTGFRFVISAVLSCTRAVFEQVGGFDGSLVGYGGEDWEFGWQAWLAGIDLRHEPAAQAVHLGADWGGRGEDRAAAIAEKNRESMALASRITHPIMRPPGVVNAVPDIRVRWAGETDPGVVVPVVAGLLAAGDVHVELDAVPAVFAADPRVRQADDLNSAGSGRVRPRFDVELLRACRIPADGLQTVCEEVSDLGGCAEVLGTEGEALLRITPRRALARGEHQVTRLDREWPVLTTPLRLEDEFREAGTRFAE</sequence>
<dbReference type="SUPFAM" id="SSF53448">
    <property type="entry name" value="Nucleotide-diphospho-sugar transferases"/>
    <property type="match status" value="1"/>
</dbReference>
<name>A0ABP8JGP0_9MICO</name>
<evidence type="ECO:0000256" key="2">
    <source>
        <dbReference type="ARBA" id="ARBA00006739"/>
    </source>
</evidence>
<comment type="similarity">
    <text evidence="2">Belongs to the glycosyltransferase 2 family.</text>
</comment>
<dbReference type="InterPro" id="IPR027791">
    <property type="entry name" value="Galactosyl_T_C"/>
</dbReference>
<dbReference type="RefSeq" id="WP_345031437.1">
    <property type="nucleotide sequence ID" value="NZ_BAABGL010000011.1"/>
</dbReference>
<proteinExistence type="inferred from homology"/>
<evidence type="ECO:0000256" key="3">
    <source>
        <dbReference type="ARBA" id="ARBA00022676"/>
    </source>
</evidence>
<evidence type="ECO:0000259" key="6">
    <source>
        <dbReference type="Pfam" id="PF02709"/>
    </source>
</evidence>
<dbReference type="Gene3D" id="3.90.550.10">
    <property type="entry name" value="Spore Coat Polysaccharide Biosynthesis Protein SpsA, Chain A"/>
    <property type="match status" value="1"/>
</dbReference>
<dbReference type="InterPro" id="IPR029044">
    <property type="entry name" value="Nucleotide-diphossugar_trans"/>
</dbReference>
<reference evidence="8" key="1">
    <citation type="journal article" date="2019" name="Int. J. Syst. Evol. Microbiol.">
        <title>The Global Catalogue of Microorganisms (GCM) 10K type strain sequencing project: providing services to taxonomists for standard genome sequencing and annotation.</title>
        <authorList>
            <consortium name="The Broad Institute Genomics Platform"/>
            <consortium name="The Broad Institute Genome Sequencing Center for Infectious Disease"/>
            <person name="Wu L."/>
            <person name="Ma J."/>
        </authorList>
    </citation>
    <scope>NUCLEOTIDE SEQUENCE [LARGE SCALE GENOMIC DNA]</scope>
    <source>
        <strain evidence="8">JCM 17808</strain>
    </source>
</reference>
<dbReference type="EMBL" id="BAABGL010000011">
    <property type="protein sequence ID" value="GAA4390594.1"/>
    <property type="molecule type" value="Genomic_DNA"/>
</dbReference>
<evidence type="ECO:0008006" key="9">
    <source>
        <dbReference type="Google" id="ProtNLM"/>
    </source>
</evidence>
<accession>A0ABP8JGP0</accession>
<keyword evidence="4" id="KW-0808">Transferase</keyword>
<feature type="domain" description="Glycosyltransferase 2-like" evidence="5">
    <location>
        <begin position="9"/>
        <end position="138"/>
    </location>
</feature>
<evidence type="ECO:0000313" key="8">
    <source>
        <dbReference type="Proteomes" id="UP001500642"/>
    </source>
</evidence>
<protein>
    <recommendedName>
        <fullName evidence="9">Glycosyltransferase</fullName>
    </recommendedName>
</protein>
<feature type="domain" description="Galactosyltransferase C-terminal" evidence="6">
    <location>
        <begin position="159"/>
        <end position="203"/>
    </location>
</feature>
<dbReference type="Pfam" id="PF02709">
    <property type="entry name" value="Glyco_transf_7C"/>
    <property type="match status" value="1"/>
</dbReference>
<evidence type="ECO:0000259" key="5">
    <source>
        <dbReference type="Pfam" id="PF00535"/>
    </source>
</evidence>
<comment type="caution">
    <text evidence="7">The sequence shown here is derived from an EMBL/GenBank/DDBJ whole genome shotgun (WGS) entry which is preliminary data.</text>
</comment>
<gene>
    <name evidence="7" type="ORF">GCM10023167_17250</name>
</gene>
<dbReference type="InterPro" id="IPR001173">
    <property type="entry name" value="Glyco_trans_2-like"/>
</dbReference>
<organism evidence="7 8">
    <name type="scientific">Brevibacterium pityocampae</name>
    <dbReference type="NCBI Taxonomy" id="506594"/>
    <lineage>
        <taxon>Bacteria</taxon>
        <taxon>Bacillati</taxon>
        <taxon>Actinomycetota</taxon>
        <taxon>Actinomycetes</taxon>
        <taxon>Micrococcales</taxon>
        <taxon>Brevibacteriaceae</taxon>
        <taxon>Brevibacterium</taxon>
    </lineage>
</organism>